<feature type="compositionally biased region" description="Polar residues" evidence="1">
    <location>
        <begin position="27"/>
        <end position="56"/>
    </location>
</feature>
<feature type="compositionally biased region" description="Polar residues" evidence="1">
    <location>
        <begin position="90"/>
        <end position="99"/>
    </location>
</feature>
<reference evidence="2" key="1">
    <citation type="journal article" date="2010" name="Science">
        <title>Plasticity of animal genome architecture unmasked by rapid evolution of a pelagic tunicate.</title>
        <authorList>
            <person name="Denoeud F."/>
            <person name="Henriet S."/>
            <person name="Mungpakdee S."/>
            <person name="Aury J.M."/>
            <person name="Da Silva C."/>
            <person name="Brinkmann H."/>
            <person name="Mikhaleva J."/>
            <person name="Olsen L.C."/>
            <person name="Jubin C."/>
            <person name="Canestro C."/>
            <person name="Bouquet J.M."/>
            <person name="Danks G."/>
            <person name="Poulain J."/>
            <person name="Campsteijn C."/>
            <person name="Adamski M."/>
            <person name="Cross I."/>
            <person name="Yadetie F."/>
            <person name="Muffato M."/>
            <person name="Louis A."/>
            <person name="Butcher S."/>
            <person name="Tsagkogeorga G."/>
            <person name="Konrad A."/>
            <person name="Singh S."/>
            <person name="Jensen M.F."/>
            <person name="Cong E.H."/>
            <person name="Eikeseth-Otteraa H."/>
            <person name="Noel B."/>
            <person name="Anthouard V."/>
            <person name="Porcel B.M."/>
            <person name="Kachouri-Lafond R."/>
            <person name="Nishino A."/>
            <person name="Ugolini M."/>
            <person name="Chourrout P."/>
            <person name="Nishida H."/>
            <person name="Aasland R."/>
            <person name="Huzurbazar S."/>
            <person name="Westhof E."/>
            <person name="Delsuc F."/>
            <person name="Lehrach H."/>
            <person name="Reinhardt R."/>
            <person name="Weissenbach J."/>
            <person name="Roy S.W."/>
            <person name="Artiguenave F."/>
            <person name="Postlethwait J.H."/>
            <person name="Manak J.R."/>
            <person name="Thompson E.M."/>
            <person name="Jaillon O."/>
            <person name="Du Pasquier L."/>
            <person name="Boudinot P."/>
            <person name="Liberles D.A."/>
            <person name="Volff J.N."/>
            <person name="Philippe H."/>
            <person name="Lenhard B."/>
            <person name="Roest Crollius H."/>
            <person name="Wincker P."/>
            <person name="Chourrout D."/>
        </authorList>
    </citation>
    <scope>NUCLEOTIDE SEQUENCE [LARGE SCALE GENOMIC DNA]</scope>
</reference>
<evidence type="ECO:0000313" key="2">
    <source>
        <dbReference type="EMBL" id="CBY41123.1"/>
    </source>
</evidence>
<feature type="region of interest" description="Disordered" evidence="1">
    <location>
        <begin position="23"/>
        <end position="56"/>
    </location>
</feature>
<feature type="region of interest" description="Disordered" evidence="1">
    <location>
        <begin position="86"/>
        <end position="120"/>
    </location>
</feature>
<dbReference type="EMBL" id="FN656279">
    <property type="protein sequence ID" value="CBY41123.1"/>
    <property type="molecule type" value="Genomic_DNA"/>
</dbReference>
<gene>
    <name evidence="2" type="ORF">GSOID_T00023178001</name>
</gene>
<sequence>LFQIFIRSQVVIVLKFTDFSTERRPSAISTGDDSSPSYTSSYRARSPSRYNPENSNYAQRRARLGLDNNDDSTTSYTATRRARLGLDSGLDNSSGTDYSSRYARQRSERESTASDISRMSRNLERSVSSILSGDYRRGAESRSFIEDYENDRRARNGLSRTGTGGDEPSTSRTSRFGLEEEEPAQNGGMSKEEEEMAAKKLGWVDENEAEKRIGTGWYEKEMEKQTQEANKAAQELIHAEIELDLEEEIELSPEEIVSRMNNVNINEFGRDPDKA</sequence>
<organism evidence="2">
    <name type="scientific">Oikopleura dioica</name>
    <name type="common">Tunicate</name>
    <dbReference type="NCBI Taxonomy" id="34765"/>
    <lineage>
        <taxon>Eukaryota</taxon>
        <taxon>Metazoa</taxon>
        <taxon>Chordata</taxon>
        <taxon>Tunicata</taxon>
        <taxon>Appendicularia</taxon>
        <taxon>Copelata</taxon>
        <taxon>Oikopleuridae</taxon>
        <taxon>Oikopleura</taxon>
    </lineage>
</organism>
<accession>E4Z095</accession>
<protein>
    <submittedName>
        <fullName evidence="2">Uncharacterized protein</fullName>
    </submittedName>
</protein>
<dbReference type="Proteomes" id="UP000011014">
    <property type="component" value="Unassembled WGS sequence"/>
</dbReference>
<proteinExistence type="predicted"/>
<name>E4Z095_OIKDI</name>
<feature type="non-terminal residue" evidence="2">
    <location>
        <position position="1"/>
    </location>
</feature>
<evidence type="ECO:0000256" key="1">
    <source>
        <dbReference type="SAM" id="MobiDB-lite"/>
    </source>
</evidence>
<dbReference type="AlphaFoldDB" id="E4Z095"/>
<feature type="region of interest" description="Disordered" evidence="1">
    <location>
        <begin position="147"/>
        <end position="203"/>
    </location>
</feature>